<dbReference type="Proteomes" id="UP000011087">
    <property type="component" value="Unassembled WGS sequence"/>
</dbReference>
<dbReference type="HOGENOM" id="CLU_1032255_0_0_1"/>
<dbReference type="InterPro" id="IPR029062">
    <property type="entry name" value="Class_I_gatase-like"/>
</dbReference>
<keyword evidence="4" id="KW-1185">Reference proteome</keyword>
<reference evidence="2 4" key="1">
    <citation type="journal article" date="2012" name="Nature">
        <title>Algal genomes reveal evolutionary mosaicism and the fate of nucleomorphs.</title>
        <authorList>
            <consortium name="DOE Joint Genome Institute"/>
            <person name="Curtis B.A."/>
            <person name="Tanifuji G."/>
            <person name="Burki F."/>
            <person name="Gruber A."/>
            <person name="Irimia M."/>
            <person name="Maruyama S."/>
            <person name="Arias M.C."/>
            <person name="Ball S.G."/>
            <person name="Gile G.H."/>
            <person name="Hirakawa Y."/>
            <person name="Hopkins J.F."/>
            <person name="Kuo A."/>
            <person name="Rensing S.A."/>
            <person name="Schmutz J."/>
            <person name="Symeonidi A."/>
            <person name="Elias M."/>
            <person name="Eveleigh R.J."/>
            <person name="Herman E.K."/>
            <person name="Klute M.J."/>
            <person name="Nakayama T."/>
            <person name="Obornik M."/>
            <person name="Reyes-Prieto A."/>
            <person name="Armbrust E.V."/>
            <person name="Aves S.J."/>
            <person name="Beiko R.G."/>
            <person name="Coutinho P."/>
            <person name="Dacks J.B."/>
            <person name="Durnford D.G."/>
            <person name="Fast N.M."/>
            <person name="Green B.R."/>
            <person name="Grisdale C.J."/>
            <person name="Hempel F."/>
            <person name="Henrissat B."/>
            <person name="Hoppner M.P."/>
            <person name="Ishida K."/>
            <person name="Kim E."/>
            <person name="Koreny L."/>
            <person name="Kroth P.G."/>
            <person name="Liu Y."/>
            <person name="Malik S.B."/>
            <person name="Maier U.G."/>
            <person name="McRose D."/>
            <person name="Mock T."/>
            <person name="Neilson J.A."/>
            <person name="Onodera N.T."/>
            <person name="Poole A.M."/>
            <person name="Pritham E.J."/>
            <person name="Richards T.A."/>
            <person name="Rocap G."/>
            <person name="Roy S.W."/>
            <person name="Sarai C."/>
            <person name="Schaack S."/>
            <person name="Shirato S."/>
            <person name="Slamovits C.H."/>
            <person name="Spencer D.F."/>
            <person name="Suzuki S."/>
            <person name="Worden A.Z."/>
            <person name="Zauner S."/>
            <person name="Barry K."/>
            <person name="Bell C."/>
            <person name="Bharti A.K."/>
            <person name="Crow J.A."/>
            <person name="Grimwood J."/>
            <person name="Kramer R."/>
            <person name="Lindquist E."/>
            <person name="Lucas S."/>
            <person name="Salamov A."/>
            <person name="McFadden G.I."/>
            <person name="Lane C.E."/>
            <person name="Keeling P.J."/>
            <person name="Gray M.W."/>
            <person name="Grigoriev I.V."/>
            <person name="Archibald J.M."/>
        </authorList>
    </citation>
    <scope>NUCLEOTIDE SEQUENCE</scope>
    <source>
        <strain evidence="2 4">CCMP2712</strain>
    </source>
</reference>
<reference evidence="3" key="3">
    <citation type="submission" date="2015-06" db="UniProtKB">
        <authorList>
            <consortium name="EnsemblProtists"/>
        </authorList>
    </citation>
    <scope>IDENTIFICATION</scope>
</reference>
<sequence length="270" mass="30677">MSGRSLALLLVGLCAFALAVFSITKEKSSNELEQQTAMVATYTPQQKTTELKAVWKKLRSEDFGFYPDRVWLYAGRETYLYGRGKEIGDLKSVLRKGHYETEVMTFESIRPAPVRAVCWDKSTHVIIFPPFTEYPDVHEIAKTDLRSYVSTGNNIVFLGGFASIGLMNEIFGFRLQAEVYQEGPFYRNERYAKGTIFEFLPSRLGEDGLIYGCKYSSLPPGGRCYYDSLGDCVVWSVRYDFGMITYVANNMLTAFHMDAWHKVLRAAVSI</sequence>
<gene>
    <name evidence="2" type="ORF">GUITHDRAFT_153007</name>
</gene>
<reference evidence="4" key="2">
    <citation type="submission" date="2012-11" db="EMBL/GenBank/DDBJ databases">
        <authorList>
            <person name="Kuo A."/>
            <person name="Curtis B.A."/>
            <person name="Tanifuji G."/>
            <person name="Burki F."/>
            <person name="Gruber A."/>
            <person name="Irimia M."/>
            <person name="Maruyama S."/>
            <person name="Arias M.C."/>
            <person name="Ball S.G."/>
            <person name="Gile G.H."/>
            <person name="Hirakawa Y."/>
            <person name="Hopkins J.F."/>
            <person name="Rensing S.A."/>
            <person name="Schmutz J."/>
            <person name="Symeonidi A."/>
            <person name="Elias M."/>
            <person name="Eveleigh R.J."/>
            <person name="Herman E.K."/>
            <person name="Klute M.J."/>
            <person name="Nakayama T."/>
            <person name="Obornik M."/>
            <person name="Reyes-Prieto A."/>
            <person name="Armbrust E.V."/>
            <person name="Aves S.J."/>
            <person name="Beiko R.G."/>
            <person name="Coutinho P."/>
            <person name="Dacks J.B."/>
            <person name="Durnford D.G."/>
            <person name="Fast N.M."/>
            <person name="Green B.R."/>
            <person name="Grisdale C."/>
            <person name="Hempe F."/>
            <person name="Henrissat B."/>
            <person name="Hoppner M.P."/>
            <person name="Ishida K.-I."/>
            <person name="Kim E."/>
            <person name="Koreny L."/>
            <person name="Kroth P.G."/>
            <person name="Liu Y."/>
            <person name="Malik S.-B."/>
            <person name="Maier U.G."/>
            <person name="McRose D."/>
            <person name="Mock T."/>
            <person name="Neilson J.A."/>
            <person name="Onodera N.T."/>
            <person name="Poole A.M."/>
            <person name="Pritham E.J."/>
            <person name="Richards T.A."/>
            <person name="Rocap G."/>
            <person name="Roy S.W."/>
            <person name="Sarai C."/>
            <person name="Schaack S."/>
            <person name="Shirato S."/>
            <person name="Slamovits C.H."/>
            <person name="Spencer D.F."/>
            <person name="Suzuki S."/>
            <person name="Worden A.Z."/>
            <person name="Zauner S."/>
            <person name="Barry K."/>
            <person name="Bell C."/>
            <person name="Bharti A.K."/>
            <person name="Crow J.A."/>
            <person name="Grimwood J."/>
            <person name="Kramer R."/>
            <person name="Lindquist E."/>
            <person name="Lucas S."/>
            <person name="Salamov A."/>
            <person name="McFadden G.I."/>
            <person name="Lane C.E."/>
            <person name="Keeling P.J."/>
            <person name="Gray M.W."/>
            <person name="Grigoriev I.V."/>
            <person name="Archibald J.M."/>
        </authorList>
    </citation>
    <scope>NUCLEOTIDE SEQUENCE</scope>
    <source>
        <strain evidence="4">CCMP2712</strain>
    </source>
</reference>
<proteinExistence type="predicted"/>
<feature type="chain" id="PRO_5008770944" evidence="1">
    <location>
        <begin position="20"/>
        <end position="270"/>
    </location>
</feature>
<evidence type="ECO:0000313" key="3">
    <source>
        <dbReference type="EnsemblProtists" id="EKX44276"/>
    </source>
</evidence>
<organism evidence="2">
    <name type="scientific">Guillardia theta (strain CCMP2712)</name>
    <name type="common">Cryptophyte</name>
    <dbReference type="NCBI Taxonomy" id="905079"/>
    <lineage>
        <taxon>Eukaryota</taxon>
        <taxon>Cryptophyceae</taxon>
        <taxon>Pyrenomonadales</taxon>
        <taxon>Geminigeraceae</taxon>
        <taxon>Guillardia</taxon>
    </lineage>
</organism>
<keyword evidence="1" id="KW-0732">Signal</keyword>
<feature type="signal peptide" evidence="1">
    <location>
        <begin position="1"/>
        <end position="19"/>
    </location>
</feature>
<dbReference type="GeneID" id="17301061"/>
<dbReference type="EnsemblProtists" id="EKX44276">
    <property type="protein sequence ID" value="EKX44276"/>
    <property type="gene ID" value="GUITHDRAFT_153007"/>
</dbReference>
<dbReference type="SUPFAM" id="SSF52317">
    <property type="entry name" value="Class I glutamine amidotransferase-like"/>
    <property type="match status" value="1"/>
</dbReference>
<evidence type="ECO:0000256" key="1">
    <source>
        <dbReference type="SAM" id="SignalP"/>
    </source>
</evidence>
<dbReference type="RefSeq" id="XP_005831256.1">
    <property type="nucleotide sequence ID" value="XM_005831199.1"/>
</dbReference>
<protein>
    <submittedName>
        <fullName evidence="2 3">Uncharacterized protein</fullName>
    </submittedName>
</protein>
<name>L1J6Z6_GUITC</name>
<dbReference type="KEGG" id="gtt:GUITHDRAFT_153007"/>
<evidence type="ECO:0000313" key="2">
    <source>
        <dbReference type="EMBL" id="EKX44276.1"/>
    </source>
</evidence>
<dbReference type="AlphaFoldDB" id="L1J6Z6"/>
<dbReference type="PaxDb" id="55529-EKX44276"/>
<evidence type="ECO:0000313" key="4">
    <source>
        <dbReference type="Proteomes" id="UP000011087"/>
    </source>
</evidence>
<accession>L1J6Z6</accession>
<dbReference type="EMBL" id="JH993005">
    <property type="protein sequence ID" value="EKX44276.1"/>
    <property type="molecule type" value="Genomic_DNA"/>
</dbReference>